<proteinExistence type="predicted"/>
<dbReference type="AlphaFoldDB" id="A0A180GMS1"/>
<dbReference type="VEuPathDB" id="FungiDB:PTTG_09668"/>
<evidence type="ECO:0000313" key="3">
    <source>
        <dbReference type="EnsemblFungi" id="PTTG_09668-t43_1-p1"/>
    </source>
</evidence>
<name>A0A180GMS1_PUCT1</name>
<protein>
    <submittedName>
        <fullName evidence="2 3">Uncharacterized protein</fullName>
    </submittedName>
</protein>
<reference evidence="2" key="1">
    <citation type="submission" date="2009-11" db="EMBL/GenBank/DDBJ databases">
        <authorList>
            <consortium name="The Broad Institute Genome Sequencing Platform"/>
            <person name="Ward D."/>
            <person name="Feldgarden M."/>
            <person name="Earl A."/>
            <person name="Young S.K."/>
            <person name="Zeng Q."/>
            <person name="Koehrsen M."/>
            <person name="Alvarado L."/>
            <person name="Berlin A."/>
            <person name="Bochicchio J."/>
            <person name="Borenstein D."/>
            <person name="Chapman S.B."/>
            <person name="Chen Z."/>
            <person name="Engels R."/>
            <person name="Freedman E."/>
            <person name="Gellesch M."/>
            <person name="Goldberg J."/>
            <person name="Griggs A."/>
            <person name="Gujja S."/>
            <person name="Heilman E."/>
            <person name="Heiman D."/>
            <person name="Hepburn T."/>
            <person name="Howarth C."/>
            <person name="Jen D."/>
            <person name="Larson L."/>
            <person name="Lewis B."/>
            <person name="Mehta T."/>
            <person name="Park D."/>
            <person name="Pearson M."/>
            <person name="Roberts A."/>
            <person name="Saif S."/>
            <person name="Shea T."/>
            <person name="Shenoy N."/>
            <person name="Sisk P."/>
            <person name="Stolte C."/>
            <person name="Sykes S."/>
            <person name="Thomson T."/>
            <person name="Walk T."/>
            <person name="White J."/>
            <person name="Yandava C."/>
            <person name="Izard J."/>
            <person name="Baranova O.V."/>
            <person name="Blanton J.M."/>
            <person name="Tanner A.C."/>
            <person name="Dewhirst F.E."/>
            <person name="Haas B."/>
            <person name="Nusbaum C."/>
            <person name="Birren B."/>
        </authorList>
    </citation>
    <scope>NUCLEOTIDE SEQUENCE [LARGE SCALE GENOMIC DNA]</scope>
    <source>
        <strain evidence="2">1-1 BBBD Race 1</strain>
    </source>
</reference>
<organism evidence="2">
    <name type="scientific">Puccinia triticina (isolate 1-1 / race 1 (BBBD))</name>
    <name type="common">Brown leaf rust fungus</name>
    <dbReference type="NCBI Taxonomy" id="630390"/>
    <lineage>
        <taxon>Eukaryota</taxon>
        <taxon>Fungi</taxon>
        <taxon>Dikarya</taxon>
        <taxon>Basidiomycota</taxon>
        <taxon>Pucciniomycotina</taxon>
        <taxon>Pucciniomycetes</taxon>
        <taxon>Pucciniales</taxon>
        <taxon>Pucciniaceae</taxon>
        <taxon>Puccinia</taxon>
    </lineage>
</organism>
<evidence type="ECO:0000256" key="1">
    <source>
        <dbReference type="SAM" id="MobiDB-lite"/>
    </source>
</evidence>
<dbReference type="EMBL" id="ADAS02000043">
    <property type="protein sequence ID" value="OAV94107.1"/>
    <property type="molecule type" value="Genomic_DNA"/>
</dbReference>
<sequence>MRGDDGTGFPVVSTRLGFPRHSDGENDEDSTAAPGIPVKNCPPTSSPSSSPPPTPSSSLCYLQALLTAQPPKTKAAQSKIAISPSLTDRTTGLGSFSSQPTGNASDHDYRISDSAAGLRTQYLITNLAPATNYSAWLFQPRPGGQQRAHRETVAVHLLPDQVQSVSVPSCAQNIHTHLIFRTQLRTAA</sequence>
<dbReference type="EnsemblFungi" id="PTTG_09668-t43_1">
    <property type="protein sequence ID" value="PTTG_09668-t43_1-p1"/>
    <property type="gene ID" value="PTTG_09668"/>
</dbReference>
<feature type="region of interest" description="Disordered" evidence="1">
    <location>
        <begin position="1"/>
        <end position="57"/>
    </location>
</feature>
<feature type="compositionally biased region" description="Polar residues" evidence="1">
    <location>
        <begin position="86"/>
        <end position="104"/>
    </location>
</feature>
<evidence type="ECO:0000313" key="4">
    <source>
        <dbReference type="Proteomes" id="UP000005240"/>
    </source>
</evidence>
<keyword evidence="4" id="KW-1185">Reference proteome</keyword>
<evidence type="ECO:0000313" key="2">
    <source>
        <dbReference type="EMBL" id="OAV94107.1"/>
    </source>
</evidence>
<feature type="non-terminal residue" evidence="2">
    <location>
        <position position="188"/>
    </location>
</feature>
<reference evidence="3 4" key="3">
    <citation type="journal article" date="2017" name="G3 (Bethesda)">
        <title>Comparative analysis highlights variable genome content of wheat rusts and divergence of the mating loci.</title>
        <authorList>
            <person name="Cuomo C.A."/>
            <person name="Bakkeren G."/>
            <person name="Khalil H.B."/>
            <person name="Panwar V."/>
            <person name="Joly D."/>
            <person name="Linning R."/>
            <person name="Sakthikumar S."/>
            <person name="Song X."/>
            <person name="Adiconis X."/>
            <person name="Fan L."/>
            <person name="Goldberg J.M."/>
            <person name="Levin J.Z."/>
            <person name="Young S."/>
            <person name="Zeng Q."/>
            <person name="Anikster Y."/>
            <person name="Bruce M."/>
            <person name="Wang M."/>
            <person name="Yin C."/>
            <person name="McCallum B."/>
            <person name="Szabo L.J."/>
            <person name="Hulbert S."/>
            <person name="Chen X."/>
            <person name="Fellers J.P."/>
        </authorList>
    </citation>
    <scope>NUCLEOTIDE SEQUENCE</scope>
    <source>
        <strain evidence="4">Isolate 1-1 / race 1 (BBBD)</strain>
        <strain evidence="3">isolate 1-1 / race 1 (BBBD)</strain>
    </source>
</reference>
<gene>
    <name evidence="2" type="ORF">PTTG_09668</name>
</gene>
<reference evidence="2" key="2">
    <citation type="submission" date="2016-05" db="EMBL/GenBank/DDBJ databases">
        <title>Comparative analysis highlights variable genome content of wheat rusts and divergence of the mating loci.</title>
        <authorList>
            <person name="Cuomo C.A."/>
            <person name="Bakkeren G."/>
            <person name="Szabo L."/>
            <person name="Khalil H."/>
            <person name="Joly D."/>
            <person name="Goldberg J."/>
            <person name="Young S."/>
            <person name="Zeng Q."/>
            <person name="Fellers J."/>
        </authorList>
    </citation>
    <scope>NUCLEOTIDE SEQUENCE [LARGE SCALE GENOMIC DNA]</scope>
    <source>
        <strain evidence="2">1-1 BBBD Race 1</strain>
    </source>
</reference>
<reference evidence="3" key="4">
    <citation type="submission" date="2025-05" db="UniProtKB">
        <authorList>
            <consortium name="EnsemblFungi"/>
        </authorList>
    </citation>
    <scope>IDENTIFICATION</scope>
    <source>
        <strain evidence="3">isolate 1-1 / race 1 (BBBD)</strain>
    </source>
</reference>
<dbReference type="Proteomes" id="UP000005240">
    <property type="component" value="Unassembled WGS sequence"/>
</dbReference>
<feature type="region of interest" description="Disordered" evidence="1">
    <location>
        <begin position="86"/>
        <end position="108"/>
    </location>
</feature>
<accession>A0A180GMS1</accession>